<dbReference type="InterPro" id="IPR013087">
    <property type="entry name" value="Znf_C2H2_type"/>
</dbReference>
<sequence>MEMHHDNLYQLANQTQFTTTTGCRRSVSPRNGRKERSLHYCHICSKGFKDNYSVNVHVKTHTNEESFSCSICSKRFRLKAHLAKHYQTHNSQQNSSPNSTVTSSVVQQQQSQQQQPHQQPQQQRQVQTSDSVIYATIIYAVASTETEILGI</sequence>
<evidence type="ECO:0000256" key="2">
    <source>
        <dbReference type="ARBA" id="ARBA00022723"/>
    </source>
</evidence>
<keyword evidence="4 7" id="KW-0863">Zinc-finger</keyword>
<evidence type="ECO:0000256" key="8">
    <source>
        <dbReference type="SAM" id="MobiDB-lite"/>
    </source>
</evidence>
<evidence type="ECO:0000259" key="9">
    <source>
        <dbReference type="PROSITE" id="PS50157"/>
    </source>
</evidence>
<evidence type="ECO:0000256" key="7">
    <source>
        <dbReference type="PROSITE-ProRule" id="PRU00042"/>
    </source>
</evidence>
<evidence type="ECO:0000313" key="11">
    <source>
        <dbReference type="Proteomes" id="UP001627154"/>
    </source>
</evidence>
<proteinExistence type="predicted"/>
<evidence type="ECO:0000256" key="4">
    <source>
        <dbReference type="ARBA" id="ARBA00022771"/>
    </source>
</evidence>
<keyword evidence="3" id="KW-0677">Repeat</keyword>
<accession>A0ABD2XJ06</accession>
<gene>
    <name evidence="10" type="ORF">TKK_002213</name>
</gene>
<organism evidence="10 11">
    <name type="scientific">Trichogramma kaykai</name>
    <dbReference type="NCBI Taxonomy" id="54128"/>
    <lineage>
        <taxon>Eukaryota</taxon>
        <taxon>Metazoa</taxon>
        <taxon>Ecdysozoa</taxon>
        <taxon>Arthropoda</taxon>
        <taxon>Hexapoda</taxon>
        <taxon>Insecta</taxon>
        <taxon>Pterygota</taxon>
        <taxon>Neoptera</taxon>
        <taxon>Endopterygota</taxon>
        <taxon>Hymenoptera</taxon>
        <taxon>Apocrita</taxon>
        <taxon>Proctotrupomorpha</taxon>
        <taxon>Chalcidoidea</taxon>
        <taxon>Trichogrammatidae</taxon>
        <taxon>Trichogramma</taxon>
    </lineage>
</organism>
<feature type="domain" description="C2H2-type" evidence="9">
    <location>
        <begin position="67"/>
        <end position="94"/>
    </location>
</feature>
<dbReference type="Pfam" id="PF00096">
    <property type="entry name" value="zf-C2H2"/>
    <property type="match status" value="2"/>
</dbReference>
<keyword evidence="2" id="KW-0479">Metal-binding</keyword>
<dbReference type="InterPro" id="IPR036236">
    <property type="entry name" value="Znf_C2H2_sf"/>
</dbReference>
<name>A0ABD2XJ06_9HYME</name>
<protein>
    <recommendedName>
        <fullName evidence="9">C2H2-type domain-containing protein</fullName>
    </recommendedName>
</protein>
<keyword evidence="11" id="KW-1185">Reference proteome</keyword>
<dbReference type="Gene3D" id="3.30.160.60">
    <property type="entry name" value="Classic Zinc Finger"/>
    <property type="match status" value="2"/>
</dbReference>
<dbReference type="PANTHER" id="PTHR14196">
    <property type="entry name" value="ODD-SKIPPED - RELATED"/>
    <property type="match status" value="1"/>
</dbReference>
<reference evidence="10 11" key="1">
    <citation type="journal article" date="2024" name="bioRxiv">
        <title>A reference genome for Trichogramma kaykai: A tiny desert-dwelling parasitoid wasp with competing sex-ratio distorters.</title>
        <authorList>
            <person name="Culotta J."/>
            <person name="Lindsey A.R."/>
        </authorList>
    </citation>
    <scope>NUCLEOTIDE SEQUENCE [LARGE SCALE GENOMIC DNA]</scope>
    <source>
        <strain evidence="10 11">KSX58</strain>
    </source>
</reference>
<dbReference type="FunFam" id="3.30.160.60:FF:000145">
    <property type="entry name" value="Zinc finger protein 574"/>
    <property type="match status" value="1"/>
</dbReference>
<comment type="subcellular location">
    <subcellularLocation>
        <location evidence="1">Nucleus</location>
    </subcellularLocation>
</comment>
<dbReference type="InterPro" id="IPR050717">
    <property type="entry name" value="C2H2-ZF_Transcription_Reg"/>
</dbReference>
<dbReference type="PROSITE" id="PS50157">
    <property type="entry name" value="ZINC_FINGER_C2H2_2"/>
    <property type="match status" value="2"/>
</dbReference>
<feature type="compositionally biased region" description="Low complexity" evidence="8">
    <location>
        <begin position="88"/>
        <end position="126"/>
    </location>
</feature>
<evidence type="ECO:0000256" key="5">
    <source>
        <dbReference type="ARBA" id="ARBA00022833"/>
    </source>
</evidence>
<keyword evidence="6" id="KW-0539">Nucleus</keyword>
<evidence type="ECO:0000313" key="10">
    <source>
        <dbReference type="EMBL" id="KAL3405167.1"/>
    </source>
</evidence>
<dbReference type="PROSITE" id="PS00028">
    <property type="entry name" value="ZINC_FINGER_C2H2_1"/>
    <property type="match status" value="2"/>
</dbReference>
<comment type="caution">
    <text evidence="10">The sequence shown here is derived from an EMBL/GenBank/DDBJ whole genome shotgun (WGS) entry which is preliminary data.</text>
</comment>
<dbReference type="GO" id="GO:0008270">
    <property type="term" value="F:zinc ion binding"/>
    <property type="evidence" value="ECO:0007669"/>
    <property type="project" value="UniProtKB-KW"/>
</dbReference>
<dbReference type="EMBL" id="JBJJXI010000021">
    <property type="protein sequence ID" value="KAL3405167.1"/>
    <property type="molecule type" value="Genomic_DNA"/>
</dbReference>
<dbReference type="SMART" id="SM00355">
    <property type="entry name" value="ZnF_C2H2"/>
    <property type="match status" value="2"/>
</dbReference>
<feature type="domain" description="C2H2-type" evidence="9">
    <location>
        <begin position="39"/>
        <end position="66"/>
    </location>
</feature>
<dbReference type="Proteomes" id="UP001627154">
    <property type="component" value="Unassembled WGS sequence"/>
</dbReference>
<dbReference type="PANTHER" id="PTHR14196:SF10">
    <property type="entry name" value="C2H2-TYPE DOMAIN-CONTAINING PROTEIN"/>
    <property type="match status" value="1"/>
</dbReference>
<feature type="region of interest" description="Disordered" evidence="8">
    <location>
        <begin position="86"/>
        <end position="126"/>
    </location>
</feature>
<dbReference type="SUPFAM" id="SSF57667">
    <property type="entry name" value="beta-beta-alpha zinc fingers"/>
    <property type="match status" value="1"/>
</dbReference>
<dbReference type="GO" id="GO:0005634">
    <property type="term" value="C:nucleus"/>
    <property type="evidence" value="ECO:0007669"/>
    <property type="project" value="UniProtKB-SubCell"/>
</dbReference>
<evidence type="ECO:0000256" key="6">
    <source>
        <dbReference type="ARBA" id="ARBA00023242"/>
    </source>
</evidence>
<evidence type="ECO:0000256" key="3">
    <source>
        <dbReference type="ARBA" id="ARBA00022737"/>
    </source>
</evidence>
<evidence type="ECO:0000256" key="1">
    <source>
        <dbReference type="ARBA" id="ARBA00004123"/>
    </source>
</evidence>
<keyword evidence="5" id="KW-0862">Zinc</keyword>
<dbReference type="AlphaFoldDB" id="A0ABD2XJ06"/>